<dbReference type="AlphaFoldDB" id="A0AAJ1QM33"/>
<sequence length="126" mass="14854">MKKYIALNLILFSVFLAGTILTIFIIYKDIDTSLSLKFIIGYVIYLLLYCLFSLLLVIANTRKLNWIQIRKRFFTFIIWFISLSSLHYLLSSFFRRSEMDVWDLGIPLGVSFGLAFSDLMSWKKKE</sequence>
<name>A0AAJ1QM33_9BACI</name>
<evidence type="ECO:0000313" key="2">
    <source>
        <dbReference type="EMBL" id="MDM5283883.1"/>
    </source>
</evidence>
<evidence type="ECO:0000313" key="3">
    <source>
        <dbReference type="Proteomes" id="UP001238973"/>
    </source>
</evidence>
<keyword evidence="1" id="KW-1133">Transmembrane helix</keyword>
<keyword evidence="1" id="KW-0472">Membrane</keyword>
<dbReference type="EMBL" id="JAUCFI010000003">
    <property type="protein sequence ID" value="MDM5283883.1"/>
    <property type="molecule type" value="Genomic_DNA"/>
</dbReference>
<proteinExistence type="predicted"/>
<protein>
    <submittedName>
        <fullName evidence="2">Uncharacterized protein</fullName>
    </submittedName>
</protein>
<accession>A0AAJ1QM33</accession>
<evidence type="ECO:0000256" key="1">
    <source>
        <dbReference type="SAM" id="Phobius"/>
    </source>
</evidence>
<keyword evidence="1" id="KW-0812">Transmembrane</keyword>
<reference evidence="2" key="1">
    <citation type="submission" date="2023-06" db="EMBL/GenBank/DDBJ databases">
        <title>Comparative genomics of Bacillaceae isolates and their secondary metabolite potential.</title>
        <authorList>
            <person name="Song L."/>
            <person name="Nielsen L.J."/>
            <person name="Mohite O."/>
            <person name="Xu X."/>
            <person name="Weber T."/>
            <person name="Kovacs A.T."/>
        </authorList>
    </citation>
    <scope>NUCLEOTIDE SEQUENCE</scope>
    <source>
        <strain evidence="2">G1S1</strain>
    </source>
</reference>
<feature type="transmembrane region" description="Helical" evidence="1">
    <location>
        <begin position="39"/>
        <end position="61"/>
    </location>
</feature>
<dbReference type="RefSeq" id="WP_289349634.1">
    <property type="nucleotide sequence ID" value="NZ_JAUCFI010000003.1"/>
</dbReference>
<feature type="transmembrane region" description="Helical" evidence="1">
    <location>
        <begin position="73"/>
        <end position="90"/>
    </location>
</feature>
<gene>
    <name evidence="2" type="ORF">QUF85_11260</name>
</gene>
<dbReference type="Proteomes" id="UP001238973">
    <property type="component" value="Unassembled WGS sequence"/>
</dbReference>
<organism evidence="2 3">
    <name type="scientific">Peribacillus frigoritolerans</name>
    <dbReference type="NCBI Taxonomy" id="450367"/>
    <lineage>
        <taxon>Bacteria</taxon>
        <taxon>Bacillati</taxon>
        <taxon>Bacillota</taxon>
        <taxon>Bacilli</taxon>
        <taxon>Bacillales</taxon>
        <taxon>Bacillaceae</taxon>
        <taxon>Peribacillus</taxon>
    </lineage>
</organism>
<comment type="caution">
    <text evidence="2">The sequence shown here is derived from an EMBL/GenBank/DDBJ whole genome shotgun (WGS) entry which is preliminary data.</text>
</comment>
<feature type="transmembrane region" description="Helical" evidence="1">
    <location>
        <begin position="7"/>
        <end position="27"/>
    </location>
</feature>